<dbReference type="PANTHER" id="PTHR43798">
    <property type="entry name" value="MONOACYLGLYCEROL LIPASE"/>
    <property type="match status" value="1"/>
</dbReference>
<organism evidence="2 3">
    <name type="scientific">Rhodofomes roseus</name>
    <dbReference type="NCBI Taxonomy" id="34475"/>
    <lineage>
        <taxon>Eukaryota</taxon>
        <taxon>Fungi</taxon>
        <taxon>Dikarya</taxon>
        <taxon>Basidiomycota</taxon>
        <taxon>Agaricomycotina</taxon>
        <taxon>Agaricomycetes</taxon>
        <taxon>Polyporales</taxon>
        <taxon>Rhodofomes</taxon>
    </lineage>
</organism>
<dbReference type="InterPro" id="IPR029058">
    <property type="entry name" value="AB_hydrolase_fold"/>
</dbReference>
<evidence type="ECO:0000259" key="1">
    <source>
        <dbReference type="Pfam" id="PF00561"/>
    </source>
</evidence>
<dbReference type="EMBL" id="JADCUA010000007">
    <property type="protein sequence ID" value="KAH9838236.1"/>
    <property type="molecule type" value="Genomic_DNA"/>
</dbReference>
<evidence type="ECO:0000313" key="3">
    <source>
        <dbReference type="Proteomes" id="UP000814176"/>
    </source>
</evidence>
<dbReference type="InterPro" id="IPR000073">
    <property type="entry name" value="AB_hydrolase_1"/>
</dbReference>
<name>A0ABQ8KJI0_9APHY</name>
<feature type="domain" description="AB hydrolase-1" evidence="1">
    <location>
        <begin position="27"/>
        <end position="168"/>
    </location>
</feature>
<keyword evidence="3" id="KW-1185">Reference proteome</keyword>
<sequence>MSTQQTVLTSPDGTEIWAQEAGDRTKPAIIFIHGLACTAIGFNAQFSDPGLLSSAHLVRYELRGHGRSGKPEYPEAYSAIRHAEDFRTVCEAFGVVKPIVVGWSLGGSIPVDVVRYYGADYIAGIVYVGGPVLSLNLNKECFHPALLTLFPDLISPDAQVTAKAAVAFVDSCFADPASLSFETKLAFVGGFGMQPPIVREYWVTREQDDRVWRESARGIPVLIVQGTADTHCLYERMIAQAKEIYVDVEVKLLQGIGHTPQVEAPEETNRYLLDFIRHIST</sequence>
<dbReference type="InterPro" id="IPR050266">
    <property type="entry name" value="AB_hydrolase_sf"/>
</dbReference>
<dbReference type="SUPFAM" id="SSF53474">
    <property type="entry name" value="alpha/beta-Hydrolases"/>
    <property type="match status" value="1"/>
</dbReference>
<evidence type="ECO:0000313" key="2">
    <source>
        <dbReference type="EMBL" id="KAH9838236.1"/>
    </source>
</evidence>
<comment type="caution">
    <text evidence="2">The sequence shown here is derived from an EMBL/GenBank/DDBJ whole genome shotgun (WGS) entry which is preliminary data.</text>
</comment>
<dbReference type="Gene3D" id="3.40.50.1820">
    <property type="entry name" value="alpha/beta hydrolase"/>
    <property type="match status" value="1"/>
</dbReference>
<dbReference type="RefSeq" id="XP_047780151.1">
    <property type="nucleotide sequence ID" value="XM_047927274.1"/>
</dbReference>
<dbReference type="GeneID" id="72008006"/>
<dbReference type="Proteomes" id="UP000814176">
    <property type="component" value="Unassembled WGS sequence"/>
</dbReference>
<dbReference type="Pfam" id="PF00561">
    <property type="entry name" value="Abhydrolase_1"/>
    <property type="match status" value="1"/>
</dbReference>
<gene>
    <name evidence="2" type="ORF">C8Q71DRAFT_856200</name>
</gene>
<protein>
    <submittedName>
        <fullName evidence="2">Alpha/beta-hydrolase</fullName>
    </submittedName>
</protein>
<reference evidence="2 3" key="1">
    <citation type="journal article" date="2021" name="Environ. Microbiol.">
        <title>Gene family expansions and transcriptome signatures uncover fungal adaptations to wood decay.</title>
        <authorList>
            <person name="Hage H."/>
            <person name="Miyauchi S."/>
            <person name="Viragh M."/>
            <person name="Drula E."/>
            <person name="Min B."/>
            <person name="Chaduli D."/>
            <person name="Navarro D."/>
            <person name="Favel A."/>
            <person name="Norest M."/>
            <person name="Lesage-Meessen L."/>
            <person name="Balint B."/>
            <person name="Merenyi Z."/>
            <person name="de Eugenio L."/>
            <person name="Morin E."/>
            <person name="Martinez A.T."/>
            <person name="Baldrian P."/>
            <person name="Stursova M."/>
            <person name="Martinez M.J."/>
            <person name="Novotny C."/>
            <person name="Magnuson J.K."/>
            <person name="Spatafora J.W."/>
            <person name="Maurice S."/>
            <person name="Pangilinan J."/>
            <person name="Andreopoulos W."/>
            <person name="LaButti K."/>
            <person name="Hundley H."/>
            <person name="Na H."/>
            <person name="Kuo A."/>
            <person name="Barry K."/>
            <person name="Lipzen A."/>
            <person name="Henrissat B."/>
            <person name="Riley R."/>
            <person name="Ahrendt S."/>
            <person name="Nagy L.G."/>
            <person name="Grigoriev I.V."/>
            <person name="Martin F."/>
            <person name="Rosso M.N."/>
        </authorList>
    </citation>
    <scope>NUCLEOTIDE SEQUENCE [LARGE SCALE GENOMIC DNA]</scope>
    <source>
        <strain evidence="2 3">CIRM-BRFM 1785</strain>
    </source>
</reference>
<proteinExistence type="predicted"/>
<accession>A0ABQ8KJI0</accession>
<dbReference type="PANTHER" id="PTHR43798:SF28">
    <property type="entry name" value="AB HYDROLASE-1 DOMAIN-CONTAINING PROTEIN"/>
    <property type="match status" value="1"/>
</dbReference>